<dbReference type="PANTHER" id="PTHR32309:SF13">
    <property type="entry name" value="FERRIC ENTEROBACTIN TRANSPORT PROTEIN FEPE"/>
    <property type="match status" value="1"/>
</dbReference>
<comment type="similarity">
    <text evidence="1">Belongs to the CpsD/CapB family.</text>
</comment>
<protein>
    <recommendedName>
        <fullName evidence="2">non-specific protein-tyrosine kinase</fullName>
        <ecNumber evidence="2">2.7.10.2</ecNumber>
    </recommendedName>
</protein>
<reference evidence="10 11" key="1">
    <citation type="journal article" date="2011" name="J. Bacteriol.">
        <title>Draft genome sequence of Caloramator australicus strain RC3T, a thermoanaerobe from the Great Artesian Basin of Australia.</title>
        <authorList>
            <person name="Ogg C.D."/>
            <person name="Patel B.K.C."/>
        </authorList>
    </citation>
    <scope>NUCLEOTIDE SEQUENCE [LARGE SCALE GENOMIC DNA]</scope>
    <source>
        <strain evidence="10 11">RC3</strain>
    </source>
</reference>
<evidence type="ECO:0000256" key="3">
    <source>
        <dbReference type="ARBA" id="ARBA00022679"/>
    </source>
</evidence>
<evidence type="ECO:0000256" key="8">
    <source>
        <dbReference type="ARBA" id="ARBA00051245"/>
    </source>
</evidence>
<gene>
    <name evidence="10" type="ORF">CAAU_0238</name>
</gene>
<evidence type="ECO:0000256" key="5">
    <source>
        <dbReference type="ARBA" id="ARBA00022777"/>
    </source>
</evidence>
<dbReference type="GO" id="GO:0004715">
    <property type="term" value="F:non-membrane spanning protein tyrosine kinase activity"/>
    <property type="evidence" value="ECO:0007669"/>
    <property type="project" value="UniProtKB-EC"/>
</dbReference>
<keyword evidence="6" id="KW-0067">ATP-binding</keyword>
<dbReference type="RefSeq" id="WP_008907610.1">
    <property type="nucleotide sequence ID" value="NZ_CAKP01000009.1"/>
</dbReference>
<keyword evidence="3 10" id="KW-0808">Transferase</keyword>
<dbReference type="SUPFAM" id="SSF52540">
    <property type="entry name" value="P-loop containing nucleoside triphosphate hydrolases"/>
    <property type="match status" value="1"/>
</dbReference>
<organism evidence="10 11">
    <name type="scientific">Caloramator australicus RC3</name>
    <dbReference type="NCBI Taxonomy" id="857293"/>
    <lineage>
        <taxon>Bacteria</taxon>
        <taxon>Bacillati</taxon>
        <taxon>Bacillota</taxon>
        <taxon>Clostridia</taxon>
        <taxon>Eubacteriales</taxon>
        <taxon>Clostridiaceae</taxon>
        <taxon>Caloramator</taxon>
    </lineage>
</organism>
<dbReference type="InterPro" id="IPR005702">
    <property type="entry name" value="Wzc-like_C"/>
</dbReference>
<dbReference type="Gene3D" id="3.40.50.300">
    <property type="entry name" value="P-loop containing nucleotide triphosphate hydrolases"/>
    <property type="match status" value="1"/>
</dbReference>
<evidence type="ECO:0000256" key="6">
    <source>
        <dbReference type="ARBA" id="ARBA00022840"/>
    </source>
</evidence>
<dbReference type="Pfam" id="PF13614">
    <property type="entry name" value="AAA_31"/>
    <property type="match status" value="1"/>
</dbReference>
<dbReference type="InterPro" id="IPR027417">
    <property type="entry name" value="P-loop_NTPase"/>
</dbReference>
<comment type="caution">
    <text evidence="10">The sequence shown here is derived from an EMBL/GenBank/DDBJ whole genome shotgun (WGS) entry which is preliminary data.</text>
</comment>
<name>G0V447_9CLOT</name>
<sequence>MKPILLKNPKSPISEAYRTLRTNVQFSSVDKNLKVILVTSSGPSEGKTTTAVNLALSFAELNKKVLVIDCDLRKPTVHKRFNLSNQKGLTNLFVEDITFEETVQRINDNLYVLTSGILPPNPAEMLSSSKFKSFIENLRQSFDVIILDTPPVIAVTDAQVLSTISDGVILVVSSGQADKEAAKRAKELLESVRANIIGVVLNKVEINSRNKYGYYYYYGEAEGKK</sequence>
<keyword evidence="11" id="KW-1185">Reference proteome</keyword>
<dbReference type="InterPro" id="IPR025669">
    <property type="entry name" value="AAA_dom"/>
</dbReference>
<evidence type="ECO:0000256" key="1">
    <source>
        <dbReference type="ARBA" id="ARBA00007316"/>
    </source>
</evidence>
<dbReference type="STRING" id="857293.CAAU_0238"/>
<evidence type="ECO:0000256" key="4">
    <source>
        <dbReference type="ARBA" id="ARBA00022741"/>
    </source>
</evidence>
<proteinExistence type="inferred from homology"/>
<dbReference type="EMBL" id="CAKP01000009">
    <property type="protein sequence ID" value="CCC57887.1"/>
    <property type="molecule type" value="Genomic_DNA"/>
</dbReference>
<dbReference type="InterPro" id="IPR050445">
    <property type="entry name" value="Bact_polysacc_biosynth/exp"/>
</dbReference>
<evidence type="ECO:0000259" key="9">
    <source>
        <dbReference type="Pfam" id="PF13614"/>
    </source>
</evidence>
<dbReference type="FunFam" id="3.40.50.300:FF:000527">
    <property type="entry name" value="Tyrosine-protein kinase etk"/>
    <property type="match status" value="1"/>
</dbReference>
<dbReference type="CDD" id="cd05387">
    <property type="entry name" value="BY-kinase"/>
    <property type="match status" value="1"/>
</dbReference>
<keyword evidence="5 10" id="KW-0418">Kinase</keyword>
<keyword evidence="4" id="KW-0547">Nucleotide-binding</keyword>
<dbReference type="GO" id="GO:0005524">
    <property type="term" value="F:ATP binding"/>
    <property type="evidence" value="ECO:0007669"/>
    <property type="project" value="UniProtKB-KW"/>
</dbReference>
<evidence type="ECO:0000313" key="10">
    <source>
        <dbReference type="EMBL" id="CCC57887.1"/>
    </source>
</evidence>
<feature type="domain" description="AAA" evidence="9">
    <location>
        <begin position="36"/>
        <end position="179"/>
    </location>
</feature>
<dbReference type="PANTHER" id="PTHR32309">
    <property type="entry name" value="TYROSINE-PROTEIN KINASE"/>
    <property type="match status" value="1"/>
</dbReference>
<comment type="catalytic activity">
    <reaction evidence="8">
        <text>L-tyrosyl-[protein] + ATP = O-phospho-L-tyrosyl-[protein] + ADP + H(+)</text>
        <dbReference type="Rhea" id="RHEA:10596"/>
        <dbReference type="Rhea" id="RHEA-COMP:10136"/>
        <dbReference type="Rhea" id="RHEA-COMP:20101"/>
        <dbReference type="ChEBI" id="CHEBI:15378"/>
        <dbReference type="ChEBI" id="CHEBI:30616"/>
        <dbReference type="ChEBI" id="CHEBI:46858"/>
        <dbReference type="ChEBI" id="CHEBI:61978"/>
        <dbReference type="ChEBI" id="CHEBI:456216"/>
        <dbReference type="EC" id="2.7.10.2"/>
    </reaction>
</comment>
<dbReference type="EC" id="2.7.10.2" evidence="2"/>
<dbReference type="AlphaFoldDB" id="G0V447"/>
<accession>G0V447</accession>
<evidence type="ECO:0000313" key="11">
    <source>
        <dbReference type="Proteomes" id="UP000007652"/>
    </source>
</evidence>
<evidence type="ECO:0000256" key="7">
    <source>
        <dbReference type="ARBA" id="ARBA00023137"/>
    </source>
</evidence>
<dbReference type="eggNOG" id="COG0489">
    <property type="taxonomic scope" value="Bacteria"/>
</dbReference>
<evidence type="ECO:0000256" key="2">
    <source>
        <dbReference type="ARBA" id="ARBA00011903"/>
    </source>
</evidence>
<dbReference type="Proteomes" id="UP000007652">
    <property type="component" value="Unassembled WGS sequence"/>
</dbReference>
<keyword evidence="7" id="KW-0829">Tyrosine-protein kinase</keyword>
<dbReference type="OrthoDB" id="9794577at2"/>
<dbReference type="GO" id="GO:0005886">
    <property type="term" value="C:plasma membrane"/>
    <property type="evidence" value="ECO:0007669"/>
    <property type="project" value="TreeGrafter"/>
</dbReference>
<dbReference type="NCBIfam" id="TIGR01007">
    <property type="entry name" value="eps_fam"/>
    <property type="match status" value="1"/>
</dbReference>
<dbReference type="GO" id="GO:0042802">
    <property type="term" value="F:identical protein binding"/>
    <property type="evidence" value="ECO:0007669"/>
    <property type="project" value="UniProtKB-ARBA"/>
</dbReference>